<evidence type="ECO:0000313" key="4">
    <source>
        <dbReference type="Proteomes" id="UP001148786"/>
    </source>
</evidence>
<dbReference type="AlphaFoldDB" id="A0A9W8K1Y7"/>
<accession>A0A9W8K1Y7</accession>
<feature type="compositionally biased region" description="Basic and acidic residues" evidence="1">
    <location>
        <begin position="1"/>
        <end position="25"/>
    </location>
</feature>
<evidence type="ECO:0000313" key="3">
    <source>
        <dbReference type="EMBL" id="KAJ3502841.1"/>
    </source>
</evidence>
<reference evidence="3" key="1">
    <citation type="submission" date="2022-07" db="EMBL/GenBank/DDBJ databases">
        <title>Genome Sequence of Agrocybe chaxingu.</title>
        <authorList>
            <person name="Buettner E."/>
        </authorList>
    </citation>
    <scope>NUCLEOTIDE SEQUENCE</scope>
    <source>
        <strain evidence="3">MP-N11</strain>
    </source>
</reference>
<keyword evidence="4" id="KW-1185">Reference proteome</keyword>
<dbReference type="EMBL" id="JANKHO010001222">
    <property type="protein sequence ID" value="KAJ3502841.1"/>
    <property type="molecule type" value="Genomic_DNA"/>
</dbReference>
<feature type="region of interest" description="Disordered" evidence="1">
    <location>
        <begin position="1"/>
        <end position="45"/>
    </location>
</feature>
<feature type="transmembrane region" description="Helical" evidence="2">
    <location>
        <begin position="57"/>
        <end position="80"/>
    </location>
</feature>
<evidence type="ECO:0000256" key="2">
    <source>
        <dbReference type="SAM" id="Phobius"/>
    </source>
</evidence>
<keyword evidence="2" id="KW-0472">Membrane</keyword>
<protein>
    <submittedName>
        <fullName evidence="3">Uncharacterized protein</fullName>
    </submittedName>
</protein>
<proteinExistence type="predicted"/>
<gene>
    <name evidence="3" type="ORF">NLJ89_g8704</name>
</gene>
<name>A0A9W8K1Y7_9AGAR</name>
<dbReference type="OrthoDB" id="10039566at2759"/>
<organism evidence="3 4">
    <name type="scientific">Agrocybe chaxingu</name>
    <dbReference type="NCBI Taxonomy" id="84603"/>
    <lineage>
        <taxon>Eukaryota</taxon>
        <taxon>Fungi</taxon>
        <taxon>Dikarya</taxon>
        <taxon>Basidiomycota</taxon>
        <taxon>Agaricomycotina</taxon>
        <taxon>Agaricomycetes</taxon>
        <taxon>Agaricomycetidae</taxon>
        <taxon>Agaricales</taxon>
        <taxon>Agaricineae</taxon>
        <taxon>Strophariaceae</taxon>
        <taxon>Agrocybe</taxon>
    </lineage>
</organism>
<evidence type="ECO:0000256" key="1">
    <source>
        <dbReference type="SAM" id="MobiDB-lite"/>
    </source>
</evidence>
<sequence length="656" mass="71290">MNSEDASRPPEHVDKGKRRAQEPSERTPLLASSSRTLEEAAEPPDARRRLRATLTTVFLISLSICISFFILAALFAWSYASRASNLDPEHIINHDLVFSGPDKVDVLNITDDGGIWLNVKGRMGMDAGATIGVGSSEDDDFLEKMWKAVGRWGVRTLDRVSVNLTTIRITADYDSSAVLVTVDVPPIEVPLTADPPKDKSWLTKVSTPVLIHPTKNSTLLFHFLKESWHRGTLDVRADVGQAFIRGGSLNAGGWRSKFMGKMSNIKLFVRMKMPSIPGFPPPGRNVPFPSVPDLVKLQSFRVASEDGQLALNATATVVNPAPADFDLTVPSLPFMISLPHEPPIDLASVSTKPFCLAHPKVTVSISGAVLPISTSSFAVLSQFVTRYLSGEPNTILVSSPLLPNLSAEAEFPGPYPRPRLLRNVTIHDMKIRATGSMFLASGTVYARVVLPAGIEVGLDVFRVFPDVLIFDGEVPDTPLELFEHKDHKKHNETAPPEVPLPDPLPEKAFGHIRPDDWLPSVSSPIEPEDGQGIAYEVSAKVVDVPLEVLPGRQKEFSNFVGKVIFGSEGATAGIQGTAAVTVAIEGLPLHGPGRKAGEVVLSGLPFQGSVLVGKKSLFKPKQGSTWKDILHRIRSHIPIQFGPRRLPLEAFQFGVV</sequence>
<keyword evidence="2" id="KW-0812">Transmembrane</keyword>
<comment type="caution">
    <text evidence="3">The sequence shown here is derived from an EMBL/GenBank/DDBJ whole genome shotgun (WGS) entry which is preliminary data.</text>
</comment>
<keyword evidence="2" id="KW-1133">Transmembrane helix</keyword>
<dbReference type="Proteomes" id="UP001148786">
    <property type="component" value="Unassembled WGS sequence"/>
</dbReference>